<dbReference type="InterPro" id="IPR058792">
    <property type="entry name" value="Beta-barrel_RND_2"/>
</dbReference>
<dbReference type="PANTHER" id="PTHR30469">
    <property type="entry name" value="MULTIDRUG RESISTANCE PROTEIN MDTA"/>
    <property type="match status" value="1"/>
</dbReference>
<dbReference type="Gene3D" id="2.40.50.100">
    <property type="match status" value="1"/>
</dbReference>
<protein>
    <submittedName>
        <fullName evidence="7">Efflux RND transporter periplasmic adaptor subunit</fullName>
    </submittedName>
</protein>
<dbReference type="Pfam" id="PF25973">
    <property type="entry name" value="BSH_CzcB"/>
    <property type="match status" value="1"/>
</dbReference>
<dbReference type="EMBL" id="JAJLJH010000009">
    <property type="protein sequence ID" value="MCK9688640.1"/>
    <property type="molecule type" value="Genomic_DNA"/>
</dbReference>
<reference evidence="7" key="1">
    <citation type="submission" date="2021-11" db="EMBL/GenBank/DDBJ databases">
        <title>BS-T2-15 a new species belonging to the Comamonadaceae family isolated from the soil of a French oak forest.</title>
        <authorList>
            <person name="Mieszkin S."/>
            <person name="Alain K."/>
        </authorList>
    </citation>
    <scope>NUCLEOTIDE SEQUENCE</scope>
    <source>
        <strain evidence="7">BS-T2-15</strain>
    </source>
</reference>
<dbReference type="InterPro" id="IPR058647">
    <property type="entry name" value="BSH_CzcB-like"/>
</dbReference>
<dbReference type="GO" id="GO:1990281">
    <property type="term" value="C:efflux pump complex"/>
    <property type="evidence" value="ECO:0007669"/>
    <property type="project" value="TreeGrafter"/>
</dbReference>
<evidence type="ECO:0000256" key="2">
    <source>
        <dbReference type="SAM" id="Coils"/>
    </source>
</evidence>
<dbReference type="NCBIfam" id="TIGR01730">
    <property type="entry name" value="RND_mfp"/>
    <property type="match status" value="1"/>
</dbReference>
<dbReference type="InterPro" id="IPR058627">
    <property type="entry name" value="MdtA-like_C"/>
</dbReference>
<dbReference type="GO" id="GO:0015562">
    <property type="term" value="F:efflux transmembrane transporter activity"/>
    <property type="evidence" value="ECO:0007669"/>
    <property type="project" value="TreeGrafter"/>
</dbReference>
<organism evidence="7 8">
    <name type="scientific">Scleromatobacter humisilvae</name>
    <dbReference type="NCBI Taxonomy" id="2897159"/>
    <lineage>
        <taxon>Bacteria</taxon>
        <taxon>Pseudomonadati</taxon>
        <taxon>Pseudomonadota</taxon>
        <taxon>Betaproteobacteria</taxon>
        <taxon>Burkholderiales</taxon>
        <taxon>Sphaerotilaceae</taxon>
        <taxon>Scleromatobacter</taxon>
    </lineage>
</organism>
<dbReference type="Gene3D" id="1.10.287.470">
    <property type="entry name" value="Helix hairpin bin"/>
    <property type="match status" value="1"/>
</dbReference>
<feature type="transmembrane region" description="Helical" evidence="3">
    <location>
        <begin position="34"/>
        <end position="52"/>
    </location>
</feature>
<sequence length="403" mass="42445">MTEQRHAGLGIHAAAGDDEHHHLQRRKVVRGLKIVTIAVLVLLGVGAARTVLSRAANGRDLDASVAEHTAIYVKTALPQPAGAGRTVALPGTLQGAVQAPIAARAAGYVKSWTKDIGSRVEKGDVLAELEAPELDQQVSQARAVRDQTASTVALAQTTVDRWDALRKKDVVAQQDLDERRAALVQAKANLAAADANLQRLSQLEAFKHVTAPFAGIVTKRNIDVGDLIDGSGKPLFLLSQTDPLRVYISVPQSYANLVKTGQAVTVTQAELRDQQFKGQVTRTSGSIDAGTRTMQVEVSLANKDGALLPGAYVQVALPLTASASLSIPSNTLLFRGEGTRVAVIDGQGKVKLHAVTLGRNNGTTVEVTSGLQQTDRLVLNPPDSLVDGDVVTTQPPATAKAPA</sequence>
<dbReference type="AlphaFoldDB" id="A0A9X2C446"/>
<dbReference type="Gene3D" id="2.40.30.170">
    <property type="match status" value="1"/>
</dbReference>
<dbReference type="FunFam" id="2.40.30.170:FF:000010">
    <property type="entry name" value="Efflux RND transporter periplasmic adaptor subunit"/>
    <property type="match status" value="1"/>
</dbReference>
<gene>
    <name evidence="7" type="ORF">LPC04_23260</name>
</gene>
<feature type="domain" description="Multidrug resistance protein MdtA-like C-terminal permuted SH3" evidence="5">
    <location>
        <begin position="327"/>
        <end position="379"/>
    </location>
</feature>
<evidence type="ECO:0000313" key="8">
    <source>
        <dbReference type="Proteomes" id="UP001139353"/>
    </source>
</evidence>
<name>A0A9X2C446_9BURK</name>
<dbReference type="PANTHER" id="PTHR30469:SF37">
    <property type="entry name" value="RAGD PROTEIN"/>
    <property type="match status" value="1"/>
</dbReference>
<feature type="domain" description="CzcB-like barrel-sandwich hybrid" evidence="6">
    <location>
        <begin position="99"/>
        <end position="230"/>
    </location>
</feature>
<dbReference type="RefSeq" id="WP_275684685.1">
    <property type="nucleotide sequence ID" value="NZ_JAJLJH010000009.1"/>
</dbReference>
<keyword evidence="8" id="KW-1185">Reference proteome</keyword>
<feature type="coiled-coil region" evidence="2">
    <location>
        <begin position="176"/>
        <end position="203"/>
    </location>
</feature>
<dbReference type="InterPro" id="IPR006143">
    <property type="entry name" value="RND_pump_MFP"/>
</dbReference>
<keyword evidence="3" id="KW-1133">Transmembrane helix</keyword>
<dbReference type="Pfam" id="PF25954">
    <property type="entry name" value="Beta-barrel_RND_2"/>
    <property type="match status" value="1"/>
</dbReference>
<accession>A0A9X2C446</accession>
<dbReference type="SUPFAM" id="SSF111369">
    <property type="entry name" value="HlyD-like secretion proteins"/>
    <property type="match status" value="1"/>
</dbReference>
<proteinExistence type="inferred from homology"/>
<keyword evidence="3" id="KW-0472">Membrane</keyword>
<dbReference type="Pfam" id="PF25967">
    <property type="entry name" value="RND-MFP_C"/>
    <property type="match status" value="1"/>
</dbReference>
<evidence type="ECO:0000256" key="3">
    <source>
        <dbReference type="SAM" id="Phobius"/>
    </source>
</evidence>
<comment type="caution">
    <text evidence="7">The sequence shown here is derived from an EMBL/GenBank/DDBJ whole genome shotgun (WGS) entry which is preliminary data.</text>
</comment>
<evidence type="ECO:0000259" key="4">
    <source>
        <dbReference type="Pfam" id="PF25954"/>
    </source>
</evidence>
<evidence type="ECO:0000259" key="6">
    <source>
        <dbReference type="Pfam" id="PF25973"/>
    </source>
</evidence>
<comment type="similarity">
    <text evidence="1">Belongs to the membrane fusion protein (MFP) (TC 8.A.1) family.</text>
</comment>
<evidence type="ECO:0000313" key="7">
    <source>
        <dbReference type="EMBL" id="MCK9688640.1"/>
    </source>
</evidence>
<evidence type="ECO:0000259" key="5">
    <source>
        <dbReference type="Pfam" id="PF25967"/>
    </source>
</evidence>
<dbReference type="Proteomes" id="UP001139353">
    <property type="component" value="Unassembled WGS sequence"/>
</dbReference>
<evidence type="ECO:0000256" key="1">
    <source>
        <dbReference type="ARBA" id="ARBA00009477"/>
    </source>
</evidence>
<dbReference type="Gene3D" id="2.40.420.20">
    <property type="match status" value="1"/>
</dbReference>
<keyword evidence="3" id="KW-0812">Transmembrane</keyword>
<feature type="domain" description="CusB-like beta-barrel" evidence="4">
    <location>
        <begin position="248"/>
        <end position="317"/>
    </location>
</feature>
<keyword evidence="2" id="KW-0175">Coiled coil</keyword>